<accession>A0A0A9EEW6</accession>
<dbReference type="EMBL" id="GBRH01201470">
    <property type="protein sequence ID" value="JAD96425.1"/>
    <property type="molecule type" value="Transcribed_RNA"/>
</dbReference>
<name>A0A0A9EEW6_ARUDO</name>
<feature type="compositionally biased region" description="Basic and acidic residues" evidence="1">
    <location>
        <begin position="120"/>
        <end position="137"/>
    </location>
</feature>
<reference evidence="2" key="2">
    <citation type="journal article" date="2015" name="Data Brief">
        <title>Shoot transcriptome of the giant reed, Arundo donax.</title>
        <authorList>
            <person name="Barrero R.A."/>
            <person name="Guerrero F.D."/>
            <person name="Moolhuijzen P."/>
            <person name="Goolsby J.A."/>
            <person name="Tidwell J."/>
            <person name="Bellgard S.E."/>
            <person name="Bellgard M.I."/>
        </authorList>
    </citation>
    <scope>NUCLEOTIDE SEQUENCE</scope>
    <source>
        <tissue evidence="2">Shoot tissue taken approximately 20 cm above the soil surface</tissue>
    </source>
</reference>
<evidence type="ECO:0000313" key="2">
    <source>
        <dbReference type="EMBL" id="JAD96425.1"/>
    </source>
</evidence>
<reference evidence="2" key="1">
    <citation type="submission" date="2014-09" db="EMBL/GenBank/DDBJ databases">
        <authorList>
            <person name="Magalhaes I.L.F."/>
            <person name="Oliveira U."/>
            <person name="Santos F.R."/>
            <person name="Vidigal T.H.D.A."/>
            <person name="Brescovit A.D."/>
            <person name="Santos A.J."/>
        </authorList>
    </citation>
    <scope>NUCLEOTIDE SEQUENCE</scope>
    <source>
        <tissue evidence="2">Shoot tissue taken approximately 20 cm above the soil surface</tissue>
    </source>
</reference>
<proteinExistence type="predicted"/>
<feature type="region of interest" description="Disordered" evidence="1">
    <location>
        <begin position="117"/>
        <end position="158"/>
    </location>
</feature>
<feature type="compositionally biased region" description="Acidic residues" evidence="1">
    <location>
        <begin position="62"/>
        <end position="72"/>
    </location>
</feature>
<protein>
    <submittedName>
        <fullName evidence="2">Uncharacterized protein</fullName>
    </submittedName>
</protein>
<sequence>MPLGRGRRGPTPADAGVLEQRSRPRNTTRPDALTRGLSAATAGRHGRAGPCGRHGARGFLPESEEDAEDEEETRVSSGCAHGSWRFRLRDASAAAAAAAPILSPAGFLETRWRRFATGAERVRSGERDGGGGRREFLPESTEDADEDVEESRERSGRK</sequence>
<feature type="compositionally biased region" description="Acidic residues" evidence="1">
    <location>
        <begin position="140"/>
        <end position="150"/>
    </location>
</feature>
<feature type="region of interest" description="Disordered" evidence="1">
    <location>
        <begin position="1"/>
        <end position="80"/>
    </location>
</feature>
<dbReference type="AlphaFoldDB" id="A0A0A9EEW6"/>
<evidence type="ECO:0000256" key="1">
    <source>
        <dbReference type="SAM" id="MobiDB-lite"/>
    </source>
</evidence>
<organism evidence="2">
    <name type="scientific">Arundo donax</name>
    <name type="common">Giant reed</name>
    <name type="synonym">Donax arundinaceus</name>
    <dbReference type="NCBI Taxonomy" id="35708"/>
    <lineage>
        <taxon>Eukaryota</taxon>
        <taxon>Viridiplantae</taxon>
        <taxon>Streptophyta</taxon>
        <taxon>Embryophyta</taxon>
        <taxon>Tracheophyta</taxon>
        <taxon>Spermatophyta</taxon>
        <taxon>Magnoliopsida</taxon>
        <taxon>Liliopsida</taxon>
        <taxon>Poales</taxon>
        <taxon>Poaceae</taxon>
        <taxon>PACMAD clade</taxon>
        <taxon>Arundinoideae</taxon>
        <taxon>Arundineae</taxon>
        <taxon>Arundo</taxon>
    </lineage>
</organism>